<keyword evidence="1" id="KW-1133">Transmembrane helix</keyword>
<feature type="transmembrane region" description="Helical" evidence="1">
    <location>
        <begin position="86"/>
        <end position="104"/>
    </location>
</feature>
<dbReference type="AlphaFoldDB" id="A0A1G6EW64"/>
<reference evidence="2 3" key="1">
    <citation type="submission" date="2016-10" db="EMBL/GenBank/DDBJ databases">
        <authorList>
            <person name="de Groot N.N."/>
        </authorList>
    </citation>
    <scope>NUCLEOTIDE SEQUENCE [LARGE SCALE GENOMIC DNA]</scope>
    <source>
        <strain evidence="2 3">ASO4-2</strain>
    </source>
</reference>
<proteinExistence type="predicted"/>
<accession>A0A1G6EW64</accession>
<organism evidence="2 3">
    <name type="scientific">Desulfonatronum thiosulfatophilum</name>
    <dbReference type="NCBI Taxonomy" id="617002"/>
    <lineage>
        <taxon>Bacteria</taxon>
        <taxon>Pseudomonadati</taxon>
        <taxon>Thermodesulfobacteriota</taxon>
        <taxon>Desulfovibrionia</taxon>
        <taxon>Desulfovibrionales</taxon>
        <taxon>Desulfonatronaceae</taxon>
        <taxon>Desulfonatronum</taxon>
    </lineage>
</organism>
<keyword evidence="3" id="KW-1185">Reference proteome</keyword>
<dbReference type="RefSeq" id="WP_092123939.1">
    <property type="nucleotide sequence ID" value="NZ_FMXO01000025.1"/>
</dbReference>
<dbReference type="EMBL" id="FMXO01000025">
    <property type="protein sequence ID" value="SDB61631.1"/>
    <property type="molecule type" value="Genomic_DNA"/>
</dbReference>
<evidence type="ECO:0000256" key="1">
    <source>
        <dbReference type="SAM" id="Phobius"/>
    </source>
</evidence>
<gene>
    <name evidence="2" type="ORF">SAMN05660653_03218</name>
</gene>
<dbReference type="OrthoDB" id="5397694at2"/>
<protein>
    <submittedName>
        <fullName evidence="2">Uncharacterized protein</fullName>
    </submittedName>
</protein>
<keyword evidence="1" id="KW-0472">Membrane</keyword>
<name>A0A1G6EW64_9BACT</name>
<feature type="transmembrane region" description="Helical" evidence="1">
    <location>
        <begin position="110"/>
        <end position="128"/>
    </location>
</feature>
<sequence length="134" mass="14983">MYISYVPGRVRIRTQDQSQLKKLASALTDKPGILDASINERTGSMLVLFEKQEMDKAKIESLIKKHLPNAARQPAKSASKKPYMTIAKRGMLGSLGLALTFALLDREDAHIASGTLFLGFLSYHLYGYRKRLLV</sequence>
<evidence type="ECO:0000313" key="2">
    <source>
        <dbReference type="EMBL" id="SDB61631.1"/>
    </source>
</evidence>
<dbReference type="Proteomes" id="UP000198771">
    <property type="component" value="Unassembled WGS sequence"/>
</dbReference>
<keyword evidence="1" id="KW-0812">Transmembrane</keyword>
<evidence type="ECO:0000313" key="3">
    <source>
        <dbReference type="Proteomes" id="UP000198771"/>
    </source>
</evidence>